<dbReference type="InterPro" id="IPR036779">
    <property type="entry name" value="LysM_dom_sf"/>
</dbReference>
<name>A0AAV9DS44_ACOCL</name>
<protein>
    <submittedName>
        <fullName evidence="2">G-type lectin S-receptor-like serine/threonine-protein kinase SD1-29</fullName>
    </submittedName>
</protein>
<dbReference type="CDD" id="cd00118">
    <property type="entry name" value="LysM"/>
    <property type="match status" value="1"/>
</dbReference>
<dbReference type="EMBL" id="JAUJYO010000011">
    <property type="protein sequence ID" value="KAK1303794.1"/>
    <property type="molecule type" value="Genomic_DNA"/>
</dbReference>
<dbReference type="InterPro" id="IPR018392">
    <property type="entry name" value="LysM"/>
</dbReference>
<dbReference type="PANTHER" id="PTHR32444:SF183">
    <property type="entry name" value="APPLE DOMAIN-CONTAINING PROTEIN"/>
    <property type="match status" value="1"/>
</dbReference>
<dbReference type="SMART" id="SM00257">
    <property type="entry name" value="LysM"/>
    <property type="match status" value="1"/>
</dbReference>
<evidence type="ECO:0000313" key="3">
    <source>
        <dbReference type="Proteomes" id="UP001180020"/>
    </source>
</evidence>
<dbReference type="PROSITE" id="PS51782">
    <property type="entry name" value="LYSM"/>
    <property type="match status" value="1"/>
</dbReference>
<dbReference type="AlphaFoldDB" id="A0AAV9DS44"/>
<dbReference type="Pfam" id="PF01476">
    <property type="entry name" value="LysM"/>
    <property type="match status" value="1"/>
</dbReference>
<dbReference type="GO" id="GO:0016301">
    <property type="term" value="F:kinase activity"/>
    <property type="evidence" value="ECO:0007669"/>
    <property type="project" value="UniProtKB-KW"/>
</dbReference>
<keyword evidence="2" id="KW-0808">Transferase</keyword>
<keyword evidence="2" id="KW-0418">Kinase</keyword>
<dbReference type="Pfam" id="PF08276">
    <property type="entry name" value="PAN_2"/>
    <property type="match status" value="1"/>
</dbReference>
<proteinExistence type="predicted"/>
<organism evidence="2 3">
    <name type="scientific">Acorus calamus</name>
    <name type="common">Sweet flag</name>
    <dbReference type="NCBI Taxonomy" id="4465"/>
    <lineage>
        <taxon>Eukaryota</taxon>
        <taxon>Viridiplantae</taxon>
        <taxon>Streptophyta</taxon>
        <taxon>Embryophyta</taxon>
        <taxon>Tracheophyta</taxon>
        <taxon>Spermatophyta</taxon>
        <taxon>Magnoliopsida</taxon>
        <taxon>Liliopsida</taxon>
        <taxon>Acoraceae</taxon>
        <taxon>Acorus</taxon>
    </lineage>
</organism>
<dbReference type="Gene3D" id="3.10.350.10">
    <property type="entry name" value="LysM domain"/>
    <property type="match status" value="1"/>
</dbReference>
<dbReference type="Proteomes" id="UP001180020">
    <property type="component" value="Unassembled WGS sequence"/>
</dbReference>
<comment type="caution">
    <text evidence="2">The sequence shown here is derived from an EMBL/GenBank/DDBJ whole genome shotgun (WGS) entry which is preliminary data.</text>
</comment>
<reference evidence="2" key="2">
    <citation type="submission" date="2023-06" db="EMBL/GenBank/DDBJ databases">
        <authorList>
            <person name="Ma L."/>
            <person name="Liu K.-W."/>
            <person name="Li Z."/>
            <person name="Hsiao Y.-Y."/>
            <person name="Qi Y."/>
            <person name="Fu T."/>
            <person name="Tang G."/>
            <person name="Zhang D."/>
            <person name="Sun W.-H."/>
            <person name="Liu D.-K."/>
            <person name="Li Y."/>
            <person name="Chen G.-Z."/>
            <person name="Liu X.-D."/>
            <person name="Liao X.-Y."/>
            <person name="Jiang Y.-T."/>
            <person name="Yu X."/>
            <person name="Hao Y."/>
            <person name="Huang J."/>
            <person name="Zhao X.-W."/>
            <person name="Ke S."/>
            <person name="Chen Y.-Y."/>
            <person name="Wu W.-L."/>
            <person name="Hsu J.-L."/>
            <person name="Lin Y.-F."/>
            <person name="Huang M.-D."/>
            <person name="Li C.-Y."/>
            <person name="Huang L."/>
            <person name="Wang Z.-W."/>
            <person name="Zhao X."/>
            <person name="Zhong W.-Y."/>
            <person name="Peng D.-H."/>
            <person name="Ahmad S."/>
            <person name="Lan S."/>
            <person name="Zhang J.-S."/>
            <person name="Tsai W.-C."/>
            <person name="Van De Peer Y."/>
            <person name="Liu Z.-J."/>
        </authorList>
    </citation>
    <scope>NUCLEOTIDE SEQUENCE</scope>
    <source>
        <strain evidence="2">CP</strain>
        <tissue evidence="2">Leaves</tissue>
    </source>
</reference>
<dbReference type="InterPro" id="IPR003609">
    <property type="entry name" value="Pan_app"/>
</dbReference>
<feature type="domain" description="LysM" evidence="1">
    <location>
        <begin position="90"/>
        <end position="134"/>
    </location>
</feature>
<evidence type="ECO:0000313" key="2">
    <source>
        <dbReference type="EMBL" id="KAK1303794.1"/>
    </source>
</evidence>
<dbReference type="CDD" id="cd01098">
    <property type="entry name" value="PAN_AP_plant"/>
    <property type="match status" value="1"/>
</dbReference>
<sequence length="138" mass="15042">MSDVKVPDTLNSTVDEEMSFDAWGEACAKECLCTAYVTANISSGMGCLMWFGDLWDTRTYTDGGQVIYLRLAASEIIGFVKPASVPECFTVYGVESGDTCFFIGQEFNLTAAEFGAINPNLECDKLFPGQWLCVVGRA</sequence>
<accession>A0AAV9DS44</accession>
<reference evidence="2" key="1">
    <citation type="journal article" date="2023" name="Nat. Commun.">
        <title>Diploid and tetraploid genomes of Acorus and the evolution of monocots.</title>
        <authorList>
            <person name="Ma L."/>
            <person name="Liu K.W."/>
            <person name="Li Z."/>
            <person name="Hsiao Y.Y."/>
            <person name="Qi Y."/>
            <person name="Fu T."/>
            <person name="Tang G.D."/>
            <person name="Zhang D."/>
            <person name="Sun W.H."/>
            <person name="Liu D.K."/>
            <person name="Li Y."/>
            <person name="Chen G.Z."/>
            <person name="Liu X.D."/>
            <person name="Liao X.Y."/>
            <person name="Jiang Y.T."/>
            <person name="Yu X."/>
            <person name="Hao Y."/>
            <person name="Huang J."/>
            <person name="Zhao X.W."/>
            <person name="Ke S."/>
            <person name="Chen Y.Y."/>
            <person name="Wu W.L."/>
            <person name="Hsu J.L."/>
            <person name="Lin Y.F."/>
            <person name="Huang M.D."/>
            <person name="Li C.Y."/>
            <person name="Huang L."/>
            <person name="Wang Z.W."/>
            <person name="Zhao X."/>
            <person name="Zhong W.Y."/>
            <person name="Peng D.H."/>
            <person name="Ahmad S."/>
            <person name="Lan S."/>
            <person name="Zhang J.S."/>
            <person name="Tsai W.C."/>
            <person name="Van de Peer Y."/>
            <person name="Liu Z.J."/>
        </authorList>
    </citation>
    <scope>NUCLEOTIDE SEQUENCE</scope>
    <source>
        <strain evidence="2">CP</strain>
    </source>
</reference>
<dbReference type="SUPFAM" id="SSF54106">
    <property type="entry name" value="LysM domain"/>
    <property type="match status" value="1"/>
</dbReference>
<gene>
    <name evidence="2" type="primary">SD129</name>
    <name evidence="2" type="ORF">QJS10_CPB11g01019</name>
</gene>
<dbReference type="PANTHER" id="PTHR32444">
    <property type="entry name" value="BULB-TYPE LECTIN DOMAIN-CONTAINING PROTEIN"/>
    <property type="match status" value="1"/>
</dbReference>
<keyword evidence="3" id="KW-1185">Reference proteome</keyword>
<evidence type="ECO:0000259" key="1">
    <source>
        <dbReference type="PROSITE" id="PS51782"/>
    </source>
</evidence>